<dbReference type="InterPro" id="IPR019534">
    <property type="entry name" value="DUF2452"/>
</dbReference>
<name>A0A383B2H4_9ZZZZ</name>
<organism evidence="1">
    <name type="scientific">marine metagenome</name>
    <dbReference type="NCBI Taxonomy" id="408172"/>
    <lineage>
        <taxon>unclassified sequences</taxon>
        <taxon>metagenomes</taxon>
        <taxon>ecological metagenomes</taxon>
    </lineage>
</organism>
<evidence type="ECO:0000313" key="1">
    <source>
        <dbReference type="EMBL" id="SVE14376.1"/>
    </source>
</evidence>
<proteinExistence type="predicted"/>
<accession>A0A383B2H4</accession>
<protein>
    <recommendedName>
        <fullName evidence="2">DUF2452 domain-containing protein</fullName>
    </recommendedName>
</protein>
<evidence type="ECO:0008006" key="2">
    <source>
        <dbReference type="Google" id="ProtNLM"/>
    </source>
</evidence>
<dbReference type="EMBL" id="UINC01197078">
    <property type="protein sequence ID" value="SVE14376.1"/>
    <property type="molecule type" value="Genomic_DNA"/>
</dbReference>
<dbReference type="Pfam" id="PF10504">
    <property type="entry name" value="DUF2452"/>
    <property type="match status" value="1"/>
</dbReference>
<sequence length="86" mass="10170">MLSAAEHHANKQIDFLKQQAELIMKQAKEIDQRVKLAYTISTARYNFVPCHLKEYYLYKKNDEYTLTLIGPDEWKSPYGEFVAKVR</sequence>
<feature type="non-terminal residue" evidence="1">
    <location>
        <position position="86"/>
    </location>
</feature>
<reference evidence="1" key="1">
    <citation type="submission" date="2018-05" db="EMBL/GenBank/DDBJ databases">
        <authorList>
            <person name="Lanie J.A."/>
            <person name="Ng W.-L."/>
            <person name="Kazmierczak K.M."/>
            <person name="Andrzejewski T.M."/>
            <person name="Davidsen T.M."/>
            <person name="Wayne K.J."/>
            <person name="Tettelin H."/>
            <person name="Glass J.I."/>
            <person name="Rusch D."/>
            <person name="Podicherti R."/>
            <person name="Tsui H.-C.T."/>
            <person name="Winkler M.E."/>
        </authorList>
    </citation>
    <scope>NUCLEOTIDE SEQUENCE</scope>
</reference>
<gene>
    <name evidence="1" type="ORF">METZ01_LOCUS467230</name>
</gene>
<dbReference type="AlphaFoldDB" id="A0A383B2H4"/>